<organism evidence="1 2">
    <name type="scientific">Geomonas limicola</name>
    <dbReference type="NCBI Taxonomy" id="2740186"/>
    <lineage>
        <taxon>Bacteria</taxon>
        <taxon>Pseudomonadati</taxon>
        <taxon>Thermodesulfobacteriota</taxon>
        <taxon>Desulfuromonadia</taxon>
        <taxon>Geobacterales</taxon>
        <taxon>Geobacteraceae</taxon>
        <taxon>Geomonas</taxon>
    </lineage>
</organism>
<evidence type="ECO:0008006" key="3">
    <source>
        <dbReference type="Google" id="ProtNLM"/>
    </source>
</evidence>
<dbReference type="RefSeq" id="WP_183359689.1">
    <property type="nucleotide sequence ID" value="NZ_BLXZ01000001.1"/>
</dbReference>
<keyword evidence="2" id="KW-1185">Reference proteome</keyword>
<accession>A0A6V8N3Q0</accession>
<evidence type="ECO:0000313" key="1">
    <source>
        <dbReference type="EMBL" id="GFO67172.1"/>
    </source>
</evidence>
<gene>
    <name evidence="1" type="ORF">GMLC_07510</name>
</gene>
<dbReference type="Proteomes" id="UP000587586">
    <property type="component" value="Unassembled WGS sequence"/>
</dbReference>
<evidence type="ECO:0000313" key="2">
    <source>
        <dbReference type="Proteomes" id="UP000587586"/>
    </source>
</evidence>
<dbReference type="EMBL" id="BLXZ01000001">
    <property type="protein sequence ID" value="GFO67172.1"/>
    <property type="molecule type" value="Genomic_DNA"/>
</dbReference>
<dbReference type="AlphaFoldDB" id="A0A6V8N3Q0"/>
<dbReference type="Pfam" id="PF11142">
    <property type="entry name" value="DUF2917"/>
    <property type="match status" value="1"/>
</dbReference>
<dbReference type="InterPro" id="IPR021317">
    <property type="entry name" value="DUF2917"/>
</dbReference>
<sequence>MECGLERGELVRLSGGSCGTEIACRTGTLWLTRGDGVDYLVHQGSTFRLAAGEQAVVEALGRAEFRLRESVGGTTPITWRSSLVQQC</sequence>
<comment type="caution">
    <text evidence="1">The sequence shown here is derived from an EMBL/GenBank/DDBJ whole genome shotgun (WGS) entry which is preliminary data.</text>
</comment>
<protein>
    <recommendedName>
        <fullName evidence="3">DUF2917 domain-containing protein</fullName>
    </recommendedName>
</protein>
<name>A0A6V8N3Q0_9BACT</name>
<reference evidence="2" key="1">
    <citation type="submission" date="2020-06" db="EMBL/GenBank/DDBJ databases">
        <title>Draft genomic sequecing of Geomonas sp. Red745.</title>
        <authorList>
            <person name="Itoh H."/>
            <person name="Xu Z.X."/>
            <person name="Ushijima N."/>
            <person name="Masuda Y."/>
            <person name="Shiratori Y."/>
            <person name="Senoo K."/>
        </authorList>
    </citation>
    <scope>NUCLEOTIDE SEQUENCE [LARGE SCALE GENOMIC DNA]</scope>
    <source>
        <strain evidence="2">Red745</strain>
    </source>
</reference>
<proteinExistence type="predicted"/>